<dbReference type="SUPFAM" id="SSF159888">
    <property type="entry name" value="YdhG-like"/>
    <property type="match status" value="1"/>
</dbReference>
<dbReference type="PIRSF" id="PIRSF021308">
    <property type="entry name" value="UCP021308"/>
    <property type="match status" value="1"/>
</dbReference>
<evidence type="ECO:0000313" key="2">
    <source>
        <dbReference type="EMBL" id="PRY86124.1"/>
    </source>
</evidence>
<dbReference type="Pfam" id="PF13376">
    <property type="entry name" value="OmdA"/>
    <property type="match status" value="1"/>
</dbReference>
<protein>
    <submittedName>
        <fullName evidence="2">Uncharacterized protein YdeI (YjbR/CyaY-like superfamily)</fullName>
    </submittedName>
</protein>
<dbReference type="RefSeq" id="WP_106267039.1">
    <property type="nucleotide sequence ID" value="NZ_PVTQ01000013.1"/>
</dbReference>
<dbReference type="InterPro" id="IPR016786">
    <property type="entry name" value="YdeI_bac"/>
</dbReference>
<evidence type="ECO:0000313" key="3">
    <source>
        <dbReference type="Proteomes" id="UP000238392"/>
    </source>
</evidence>
<keyword evidence="3" id="KW-1185">Reference proteome</keyword>
<proteinExistence type="predicted"/>
<gene>
    <name evidence="2" type="ORF">CLV74_11399</name>
</gene>
<reference evidence="2 3" key="1">
    <citation type="submission" date="2018-03" db="EMBL/GenBank/DDBJ databases">
        <title>Genomic Encyclopedia of Archaeal and Bacterial Type Strains, Phase II (KMG-II): from individual species to whole genera.</title>
        <authorList>
            <person name="Goeker M."/>
        </authorList>
    </citation>
    <scope>NUCLEOTIDE SEQUENCE [LARGE SCALE GENOMIC DNA]</scope>
    <source>
        <strain evidence="2 3">DSM 100212</strain>
    </source>
</reference>
<sequence length="206" mass="23114">MITEIEDYFDKGCDRCARFATPDCSTRLWAGGLGDLRRICRDAGLEETVKWGHPCYMHAGRNIVIMGAFRGDFRLTFFNAALMTDPEGVLERSGPNSRHPDILRFKGNDQVAAREPVIRAYLAEAMAYAQEGRKPPRDEVVLEFPEELTEALDADAELAEAFHALTPGRQKSYVINLRNAKKPETRTARIIGFRDKILAGKGALDR</sequence>
<organism evidence="2 3">
    <name type="scientific">Donghicola tyrosinivorans</name>
    <dbReference type="NCBI Taxonomy" id="1652492"/>
    <lineage>
        <taxon>Bacteria</taxon>
        <taxon>Pseudomonadati</taxon>
        <taxon>Pseudomonadota</taxon>
        <taxon>Alphaproteobacteria</taxon>
        <taxon>Rhodobacterales</taxon>
        <taxon>Roseobacteraceae</taxon>
        <taxon>Donghicola</taxon>
    </lineage>
</organism>
<accession>A0A2T0WHX6</accession>
<dbReference type="InterPro" id="IPR014922">
    <property type="entry name" value="YdhG-like"/>
</dbReference>
<feature type="domain" description="YdhG-like" evidence="1">
    <location>
        <begin position="34"/>
        <end position="126"/>
    </location>
</feature>
<name>A0A2T0WHX6_9RHOB</name>
<evidence type="ECO:0000259" key="1">
    <source>
        <dbReference type="Pfam" id="PF08818"/>
    </source>
</evidence>
<comment type="caution">
    <text evidence="2">The sequence shown here is derived from an EMBL/GenBank/DDBJ whole genome shotgun (WGS) entry which is preliminary data.</text>
</comment>
<dbReference type="OrthoDB" id="214150at2"/>
<dbReference type="Pfam" id="PF08818">
    <property type="entry name" value="DUF1801"/>
    <property type="match status" value="1"/>
</dbReference>
<dbReference type="EMBL" id="PVTQ01000013">
    <property type="protein sequence ID" value="PRY86124.1"/>
    <property type="molecule type" value="Genomic_DNA"/>
</dbReference>
<dbReference type="AlphaFoldDB" id="A0A2T0WHX6"/>
<dbReference type="Proteomes" id="UP000238392">
    <property type="component" value="Unassembled WGS sequence"/>
</dbReference>